<dbReference type="Proteomes" id="UP000176988">
    <property type="component" value="Unassembled WGS sequence"/>
</dbReference>
<comment type="caution">
    <text evidence="3">The sequence shown here is derived from an EMBL/GenBank/DDBJ whole genome shotgun (WGS) entry which is preliminary data.</text>
</comment>
<organism evidence="3 4">
    <name type="scientific">Candidatus Uhrbacteria bacterium RIFOXYC2_FULL_47_19</name>
    <dbReference type="NCBI Taxonomy" id="1802424"/>
    <lineage>
        <taxon>Bacteria</taxon>
        <taxon>Candidatus Uhriibacteriota</taxon>
    </lineage>
</organism>
<feature type="chain" id="PRO_5009533345" evidence="2">
    <location>
        <begin position="25"/>
        <end position="606"/>
    </location>
</feature>
<sequence length="606" mass="66733">MKATRFIVAIAMAIALFVAPASQAINSVGEIPNGSLIKKDGSSSVYYYADEGRYVFPNERTFYTWYDGFDSVLTVMPNVLSSIPLRGNVTYRPGVRMVKIQTDPKVYAVDAGGTLRWVNSEGVARALYGNNWNRQIDDVPDAFFVNYVVGEPVNVAADFSPAQVRAQVRNIRENRVATPTPSTPDPVEPTPSTPDPVEPTPSTPDPVEPTPAASTISADRLQPSDLVYRGAFRLPAAADGMGWEWGGDAMTYYPNGDPSGPADGYLGSLYGTGHAWNMSVSEIAIPIPRVSATKNTEDLNRATTLQGFADVRGGLFNPLEEIIRVGLEYLPAQGSQTSGKLYLAFGQHFQEEGSSQLMPSHAWCELDLSHPNTKGIWWVDGENIYSVNDYLFSIPEDWADAYVGGRVLATGRYRDGGWSGQGPSIYAIAPWDYGNPPVSGTHIQPIQLLQYDTSYDNDALFSSSARTINNYHHSDTWTGAAWLSSGDKAAVVFAGTKGFGDYWYGDVNGPCTDCASQRGWWSDRMDGQIIFYDPDDLAAVARGEMEPWQPQPYATMDLTPYLYRRWAAQEMFRVGAIAFDRTHGFLYLFEQLADGDLPLVHVWKVN</sequence>
<evidence type="ECO:0000256" key="2">
    <source>
        <dbReference type="SAM" id="SignalP"/>
    </source>
</evidence>
<evidence type="ECO:0000313" key="4">
    <source>
        <dbReference type="Proteomes" id="UP000176988"/>
    </source>
</evidence>
<reference evidence="3 4" key="1">
    <citation type="journal article" date="2016" name="Nat. Commun.">
        <title>Thousands of microbial genomes shed light on interconnected biogeochemical processes in an aquifer system.</title>
        <authorList>
            <person name="Anantharaman K."/>
            <person name="Brown C.T."/>
            <person name="Hug L.A."/>
            <person name="Sharon I."/>
            <person name="Castelle C.J."/>
            <person name="Probst A.J."/>
            <person name="Thomas B.C."/>
            <person name="Singh A."/>
            <person name="Wilkins M.J."/>
            <person name="Karaoz U."/>
            <person name="Brodie E.L."/>
            <person name="Williams K.H."/>
            <person name="Hubbard S.S."/>
            <person name="Banfield J.F."/>
        </authorList>
    </citation>
    <scope>NUCLEOTIDE SEQUENCE [LARGE SCALE GENOMIC DNA]</scope>
</reference>
<proteinExistence type="predicted"/>
<keyword evidence="2" id="KW-0732">Signal</keyword>
<gene>
    <name evidence="3" type="ORF">A2480_04550</name>
</gene>
<feature type="signal peptide" evidence="2">
    <location>
        <begin position="1"/>
        <end position="24"/>
    </location>
</feature>
<dbReference type="STRING" id="1802424.A2480_04550"/>
<accession>A0A1F7WCM5</accession>
<protein>
    <submittedName>
        <fullName evidence="3">Uncharacterized protein</fullName>
    </submittedName>
</protein>
<dbReference type="EMBL" id="MGFG01000029">
    <property type="protein sequence ID" value="OGM00584.1"/>
    <property type="molecule type" value="Genomic_DNA"/>
</dbReference>
<name>A0A1F7WCM5_9BACT</name>
<evidence type="ECO:0000256" key="1">
    <source>
        <dbReference type="SAM" id="MobiDB-lite"/>
    </source>
</evidence>
<feature type="compositionally biased region" description="Pro residues" evidence="1">
    <location>
        <begin position="181"/>
        <end position="209"/>
    </location>
</feature>
<feature type="region of interest" description="Disordered" evidence="1">
    <location>
        <begin position="171"/>
        <end position="219"/>
    </location>
</feature>
<dbReference type="AlphaFoldDB" id="A0A1F7WCM5"/>
<evidence type="ECO:0000313" key="3">
    <source>
        <dbReference type="EMBL" id="OGM00584.1"/>
    </source>
</evidence>